<reference evidence="1 4" key="2">
    <citation type="submission" date="2020-04" db="EMBL/GenBank/DDBJ databases">
        <authorList>
            <person name="Hitch T.C.A."/>
            <person name="Wylensek D."/>
            <person name="Clavel T."/>
        </authorList>
    </citation>
    <scope>NUCLEOTIDE SEQUENCE [LARGE SCALE GENOMIC DNA]</scope>
    <source>
        <strain evidence="1 4">WB01_NA02</strain>
    </source>
</reference>
<dbReference type="EMBL" id="JABAGD010000019">
    <property type="protein sequence ID" value="NMF05482.1"/>
    <property type="molecule type" value="Genomic_DNA"/>
</dbReference>
<reference evidence="2 3" key="1">
    <citation type="submission" date="2016-05" db="EMBL/GenBank/DDBJ databases">
        <title>Microbial solvent formation.</title>
        <authorList>
            <person name="Poehlein A."/>
            <person name="Montoya Solano J.D."/>
            <person name="Flitsch S."/>
            <person name="Krabben P."/>
            <person name="Duerre P."/>
            <person name="Daniel R."/>
        </authorList>
    </citation>
    <scope>NUCLEOTIDE SEQUENCE [LARGE SCALE GENOMIC DNA]</scope>
    <source>
        <strain evidence="2 3">DSM 53</strain>
    </source>
</reference>
<evidence type="ECO:0000313" key="2">
    <source>
        <dbReference type="EMBL" id="OOM52468.1"/>
    </source>
</evidence>
<dbReference type="AlphaFoldDB" id="A0A1S8RGZ3"/>
<proteinExistence type="predicted"/>
<sequence length="95" mass="10194">MANYKPKTMVVPSSEANSGLPFTQKISTNTWGMFLLKGTAVSPSGAAMGSGAVQVWESTRLTTDPADHTTFTDASGRYGVTCRAKTQLRIKFFGK</sequence>
<name>A0A1S8RGZ3_CLOBE</name>
<dbReference type="EMBL" id="LZZI01000207">
    <property type="protein sequence ID" value="OOM52468.1"/>
    <property type="molecule type" value="Genomic_DNA"/>
</dbReference>
<comment type="caution">
    <text evidence="2">The sequence shown here is derived from an EMBL/GenBank/DDBJ whole genome shotgun (WGS) entry which is preliminary data.</text>
</comment>
<dbReference type="RefSeq" id="WP_077841031.1">
    <property type="nucleotide sequence ID" value="NZ_JABAGD010000019.1"/>
</dbReference>
<dbReference type="Proteomes" id="UP000190973">
    <property type="component" value="Unassembled WGS sequence"/>
</dbReference>
<evidence type="ECO:0008006" key="5">
    <source>
        <dbReference type="Google" id="ProtNLM"/>
    </source>
</evidence>
<evidence type="ECO:0000313" key="3">
    <source>
        <dbReference type="Proteomes" id="UP000190973"/>
    </source>
</evidence>
<gene>
    <name evidence="2" type="ORF">CLBCK_48830</name>
    <name evidence="1" type="ORF">HF849_12180</name>
</gene>
<organism evidence="2 3">
    <name type="scientific">Clostridium beijerinckii</name>
    <name type="common">Clostridium MP</name>
    <dbReference type="NCBI Taxonomy" id="1520"/>
    <lineage>
        <taxon>Bacteria</taxon>
        <taxon>Bacillati</taxon>
        <taxon>Bacillota</taxon>
        <taxon>Clostridia</taxon>
        <taxon>Eubacteriales</taxon>
        <taxon>Clostridiaceae</taxon>
        <taxon>Clostridium</taxon>
    </lineage>
</organism>
<dbReference type="Proteomes" id="UP000587880">
    <property type="component" value="Unassembled WGS sequence"/>
</dbReference>
<evidence type="ECO:0000313" key="1">
    <source>
        <dbReference type="EMBL" id="NMF05482.1"/>
    </source>
</evidence>
<protein>
    <recommendedName>
        <fullName evidence="5">Carboxypeptidase regulatory-like domain-containing protein</fullName>
    </recommendedName>
</protein>
<evidence type="ECO:0000313" key="4">
    <source>
        <dbReference type="Proteomes" id="UP000587880"/>
    </source>
</evidence>
<accession>A0A1S8RGZ3</accession>